<keyword evidence="1" id="KW-0472">Membrane</keyword>
<name>D4HT64_LEPIR</name>
<reference evidence="2" key="2">
    <citation type="journal article" date="2010" name="BMC Microbiol.">
        <title>Development of O-antigen gene cluster-specific PCRs for rapid typing six epidemic serogroups of Leptospira in China.</title>
        <authorList>
            <person name="Cai C.S."/>
            <person name="Zhu Y.Z."/>
            <person name="Zhong Y."/>
            <person name="Xin X.F."/>
            <person name="Jiang X.G."/>
            <person name="Lou X.L."/>
            <person name="He P."/>
            <person name="Qin J.H."/>
            <person name="Zhao G.P."/>
            <person name="Wang S.Y."/>
            <person name="Guo X.K."/>
        </authorList>
    </citation>
    <scope>NUCLEOTIDE SEQUENCE</scope>
    <source>
        <strain evidence="2">C401</strain>
    </source>
</reference>
<evidence type="ECO:0000256" key="1">
    <source>
        <dbReference type="SAM" id="Phobius"/>
    </source>
</evidence>
<feature type="transmembrane region" description="Helical" evidence="1">
    <location>
        <begin position="87"/>
        <end position="109"/>
    </location>
</feature>
<dbReference type="EMBL" id="FJ976889">
    <property type="protein sequence ID" value="ADC94097.1"/>
    <property type="molecule type" value="Genomic_DNA"/>
</dbReference>
<evidence type="ECO:0000313" key="2">
    <source>
        <dbReference type="EMBL" id="ADC94097.1"/>
    </source>
</evidence>
<keyword evidence="1" id="KW-1133">Transmembrane helix</keyword>
<sequence>MKDNLSYPSKGIPFDRPICCSGIAGLTLLISLSRQTQDDLGLLRPFYGSFLTMDGIFSTGSLRSISLTDRFPLATLQNGILYRINRVIPFSLDNTYIILFFVFSFKYFIEVS</sequence>
<organism evidence="2">
    <name type="scientific">Leptospira interrogans serovar Hebdomadis</name>
    <dbReference type="NCBI Taxonomy" id="211881"/>
    <lineage>
        <taxon>Bacteria</taxon>
        <taxon>Pseudomonadati</taxon>
        <taxon>Spirochaetota</taxon>
        <taxon>Spirochaetia</taxon>
        <taxon>Leptospirales</taxon>
        <taxon>Leptospiraceae</taxon>
        <taxon>Leptospira</taxon>
    </lineage>
</organism>
<proteinExistence type="predicted"/>
<protein>
    <submittedName>
        <fullName evidence="2">Transposase IS4 family protein</fullName>
    </submittedName>
</protein>
<reference evidence="2" key="1">
    <citation type="submission" date="2009-04" db="EMBL/GenBank/DDBJ databases">
        <authorList>
            <person name="Cai C."/>
            <person name="Zhu Y."/>
            <person name="Zhong Y."/>
            <person name="Xin X."/>
            <person name="Jiang X.-G."/>
            <person name="He P."/>
            <person name="Qin J.-H."/>
            <person name="Zhao G.-P."/>
            <person name="Guo X.-K."/>
        </authorList>
    </citation>
    <scope>NUCLEOTIDE SEQUENCE</scope>
    <source>
        <strain evidence="2">C401</strain>
    </source>
</reference>
<dbReference type="AlphaFoldDB" id="D4HT64"/>
<accession>D4HT64</accession>
<keyword evidence="1" id="KW-0812">Transmembrane</keyword>